<evidence type="ECO:0000313" key="2">
    <source>
        <dbReference type="Proteomes" id="UP000019484"/>
    </source>
</evidence>
<keyword evidence="2" id="KW-1185">Reference proteome</keyword>
<name>W9Y7X9_9EURO</name>
<reference evidence="1 2" key="1">
    <citation type="submission" date="2013-03" db="EMBL/GenBank/DDBJ databases">
        <title>The Genome Sequence of Capronia coronata CBS 617.96.</title>
        <authorList>
            <consortium name="The Broad Institute Genomics Platform"/>
            <person name="Cuomo C."/>
            <person name="de Hoog S."/>
            <person name="Gorbushina A."/>
            <person name="Walker B."/>
            <person name="Young S.K."/>
            <person name="Zeng Q."/>
            <person name="Gargeya S."/>
            <person name="Fitzgerald M."/>
            <person name="Haas B."/>
            <person name="Abouelleil A."/>
            <person name="Allen A.W."/>
            <person name="Alvarado L."/>
            <person name="Arachchi H.M."/>
            <person name="Berlin A.M."/>
            <person name="Chapman S.B."/>
            <person name="Gainer-Dewar J."/>
            <person name="Goldberg J."/>
            <person name="Griggs A."/>
            <person name="Gujja S."/>
            <person name="Hansen M."/>
            <person name="Howarth C."/>
            <person name="Imamovic A."/>
            <person name="Ireland A."/>
            <person name="Larimer J."/>
            <person name="McCowan C."/>
            <person name="Murphy C."/>
            <person name="Pearson M."/>
            <person name="Poon T.W."/>
            <person name="Priest M."/>
            <person name="Roberts A."/>
            <person name="Saif S."/>
            <person name="Shea T."/>
            <person name="Sisk P."/>
            <person name="Sykes S."/>
            <person name="Wortman J."/>
            <person name="Nusbaum C."/>
            <person name="Birren B."/>
        </authorList>
    </citation>
    <scope>NUCLEOTIDE SEQUENCE [LARGE SCALE GENOMIC DNA]</scope>
    <source>
        <strain evidence="1 2">CBS 617.96</strain>
    </source>
</reference>
<dbReference type="GeneID" id="19160448"/>
<dbReference type="HOGENOM" id="CLU_1885497_0_0_1"/>
<accession>W9Y7X9</accession>
<dbReference type="EMBL" id="AMWN01000004">
    <property type="protein sequence ID" value="EXJ88643.1"/>
    <property type="molecule type" value="Genomic_DNA"/>
</dbReference>
<organism evidence="1 2">
    <name type="scientific">Capronia coronata CBS 617.96</name>
    <dbReference type="NCBI Taxonomy" id="1182541"/>
    <lineage>
        <taxon>Eukaryota</taxon>
        <taxon>Fungi</taxon>
        <taxon>Dikarya</taxon>
        <taxon>Ascomycota</taxon>
        <taxon>Pezizomycotina</taxon>
        <taxon>Eurotiomycetes</taxon>
        <taxon>Chaetothyriomycetidae</taxon>
        <taxon>Chaetothyriales</taxon>
        <taxon>Herpotrichiellaceae</taxon>
        <taxon>Capronia</taxon>
    </lineage>
</organism>
<comment type="caution">
    <text evidence="1">The sequence shown here is derived from an EMBL/GenBank/DDBJ whole genome shotgun (WGS) entry which is preliminary data.</text>
</comment>
<dbReference type="AlphaFoldDB" id="W9Y7X9"/>
<dbReference type="OrthoDB" id="2735536at2759"/>
<dbReference type="STRING" id="1182541.W9Y7X9"/>
<gene>
    <name evidence="1" type="ORF">A1O1_05574</name>
</gene>
<proteinExistence type="predicted"/>
<dbReference type="eggNOG" id="KOG1502">
    <property type="taxonomic scope" value="Eukaryota"/>
</dbReference>
<evidence type="ECO:0000313" key="1">
    <source>
        <dbReference type="EMBL" id="EXJ88643.1"/>
    </source>
</evidence>
<protein>
    <submittedName>
        <fullName evidence="1">Uncharacterized protein</fullName>
    </submittedName>
</protein>
<dbReference type="Proteomes" id="UP000019484">
    <property type="component" value="Unassembled WGS sequence"/>
</dbReference>
<dbReference type="RefSeq" id="XP_007724649.1">
    <property type="nucleotide sequence ID" value="XM_007726459.1"/>
</dbReference>
<dbReference type="Gene3D" id="3.40.50.720">
    <property type="entry name" value="NAD(P)-binding Rossmann-like Domain"/>
    <property type="match status" value="1"/>
</dbReference>
<sequence length="135" mass="14996">MAPPAALELGPIQGEALGAWDWMKENKPGVVLNAILPSCNIGRVLSPQHQGAPSTVGWVQALWNGFKGQEQLKFNPPQYYVNGQDNARIHNDILAVFRELYPSHHFMDDIPALGKDLSKVGNERAEEILKRFGRP</sequence>